<dbReference type="Gene3D" id="3.60.110.10">
    <property type="entry name" value="Carbon-nitrogen hydrolase"/>
    <property type="match status" value="1"/>
</dbReference>
<dbReference type="PANTHER" id="PTHR43674">
    <property type="entry name" value="NITRILASE C965.09-RELATED"/>
    <property type="match status" value="1"/>
</dbReference>
<dbReference type="InterPro" id="IPR036526">
    <property type="entry name" value="C-N_Hydrolase_sf"/>
</dbReference>
<dbReference type="PANTHER" id="PTHR43674:SF12">
    <property type="entry name" value="NITRILASE C965.09-RELATED"/>
    <property type="match status" value="1"/>
</dbReference>
<dbReference type="HOGENOM" id="CLU_030130_0_0_1"/>
<dbReference type="Proteomes" id="UP000030143">
    <property type="component" value="Unassembled WGS sequence"/>
</dbReference>
<dbReference type="GeneID" id="27672798"/>
<dbReference type="STRING" id="27334.A0A0A2JRF2"/>
<accession>A0A0A2JRF2</accession>
<reference evidence="3 4" key="1">
    <citation type="journal article" date="2015" name="Mol. Plant Microbe Interact.">
        <title>Genome, transcriptome, and functional analyses of Penicillium expansum provide new insights into secondary metabolism and pathogenicity.</title>
        <authorList>
            <person name="Ballester A.R."/>
            <person name="Marcet-Houben M."/>
            <person name="Levin E."/>
            <person name="Sela N."/>
            <person name="Selma-Lazaro C."/>
            <person name="Carmona L."/>
            <person name="Wisniewski M."/>
            <person name="Droby S."/>
            <person name="Gonzalez-Candelas L."/>
            <person name="Gabaldon T."/>
        </authorList>
    </citation>
    <scope>NUCLEOTIDE SEQUENCE [LARGE SCALE GENOMIC DNA]</scope>
    <source>
        <strain evidence="3 4">MD-8</strain>
    </source>
</reference>
<dbReference type="InterPro" id="IPR003010">
    <property type="entry name" value="C-N_Hydrolase"/>
</dbReference>
<dbReference type="VEuPathDB" id="FungiDB:PEXP_096390"/>
<evidence type="ECO:0000259" key="2">
    <source>
        <dbReference type="PROSITE" id="PS50263"/>
    </source>
</evidence>
<gene>
    <name evidence="3" type="ORF">PEX2_001010</name>
</gene>
<dbReference type="SUPFAM" id="SSF56317">
    <property type="entry name" value="Carbon-nitrogen hydrolase"/>
    <property type="match status" value="1"/>
</dbReference>
<protein>
    <submittedName>
        <fullName evidence="3">Carbon-nitrogen hydrolase</fullName>
    </submittedName>
</protein>
<evidence type="ECO:0000313" key="4">
    <source>
        <dbReference type="Proteomes" id="UP000030143"/>
    </source>
</evidence>
<organism evidence="3 4">
    <name type="scientific">Penicillium expansum</name>
    <name type="common">Blue mold rot fungus</name>
    <dbReference type="NCBI Taxonomy" id="27334"/>
    <lineage>
        <taxon>Eukaryota</taxon>
        <taxon>Fungi</taxon>
        <taxon>Dikarya</taxon>
        <taxon>Ascomycota</taxon>
        <taxon>Pezizomycotina</taxon>
        <taxon>Eurotiomycetes</taxon>
        <taxon>Eurotiomycetidae</taxon>
        <taxon>Eurotiales</taxon>
        <taxon>Aspergillaceae</taxon>
        <taxon>Penicillium</taxon>
    </lineage>
</organism>
<dbReference type="PROSITE" id="PS50263">
    <property type="entry name" value="CN_HYDROLASE"/>
    <property type="match status" value="1"/>
</dbReference>
<dbReference type="AlphaFoldDB" id="A0A0A2JRF2"/>
<evidence type="ECO:0000256" key="1">
    <source>
        <dbReference type="ARBA" id="ARBA00022801"/>
    </source>
</evidence>
<feature type="domain" description="CN hydrolase" evidence="2">
    <location>
        <begin position="12"/>
        <end position="324"/>
    </location>
</feature>
<evidence type="ECO:0000313" key="3">
    <source>
        <dbReference type="EMBL" id="KGO57426.1"/>
    </source>
</evidence>
<comment type="caution">
    <text evidence="3">The sequence shown here is derived from an EMBL/GenBank/DDBJ whole genome shotgun (WGS) entry which is preliminary data.</text>
</comment>
<dbReference type="InterPro" id="IPR050345">
    <property type="entry name" value="Aliph_Amidase/BUP"/>
</dbReference>
<dbReference type="EMBL" id="JQFZ01000147">
    <property type="protein sequence ID" value="KGO57426.1"/>
    <property type="molecule type" value="Genomic_DNA"/>
</dbReference>
<dbReference type="GO" id="GO:0016811">
    <property type="term" value="F:hydrolase activity, acting on carbon-nitrogen (but not peptide) bonds, in linear amides"/>
    <property type="evidence" value="ECO:0007669"/>
    <property type="project" value="TreeGrafter"/>
</dbReference>
<proteinExistence type="predicted"/>
<keyword evidence="4" id="KW-1185">Reference proteome</keyword>
<keyword evidence="1 3" id="KW-0378">Hydrolase</keyword>
<dbReference type="Pfam" id="PF00795">
    <property type="entry name" value="CN_hydrolase"/>
    <property type="match status" value="1"/>
</dbReference>
<sequence length="363" mass="40302">MGSNNAEPSRLLTVAACQLGSIHLANSRHDVLKRMFDLLDRAAEEGVKLAVFPELAFTTFFPRYLIEGKELDQYFDIEDPSKGGIEQSPNIKPLFDHARSLGIDVYVGYAERSLQKDGFHIDYNSSVYYSAQVDKVVGKYRKVHLPGTVEPRTAPGAFQQLEKRYFRNGDLGFPAFRAPGLVEGALKKSSGIEDASETAGKGDPIVGMLICNDRRWAEAWRVYGLQGMEIMCCGYNTTAFATTSEGHMVDLSPEAAEEEVLLHHKLSCQGNSYMNGCFSINVAKTGAEDGHPLVGGTMIVHPLGHIIKEALTKEDEVVVATIDLADCRRPKSTVFAFEKHRRPEHYYSILERTGVIEPDLLWN</sequence>
<dbReference type="RefSeq" id="XP_016599094.1">
    <property type="nucleotide sequence ID" value="XM_016737379.1"/>
</dbReference>
<name>A0A0A2JRF2_PENEN</name>